<dbReference type="PANTHER" id="PTHR21180:SF32">
    <property type="entry name" value="ENDONUCLEASE_EXONUCLEASE_PHOSPHATASE FAMILY DOMAIN-CONTAINING PROTEIN 1"/>
    <property type="match status" value="1"/>
</dbReference>
<dbReference type="OrthoDB" id="6237065at2759"/>
<dbReference type="EnsemblMetazoa" id="HelroT173662">
    <property type="protein sequence ID" value="HelroP173662"/>
    <property type="gene ID" value="HelroG173662"/>
</dbReference>
<dbReference type="PANTHER" id="PTHR21180">
    <property type="entry name" value="ENDONUCLEASE/EXONUCLEASE/PHOSPHATASE FAMILY DOMAIN-CONTAINING PROTEIN 1"/>
    <property type="match status" value="1"/>
</dbReference>
<reference evidence="2 4" key="2">
    <citation type="journal article" date="2013" name="Nature">
        <title>Insights into bilaterian evolution from three spiralian genomes.</title>
        <authorList>
            <person name="Simakov O."/>
            <person name="Marletaz F."/>
            <person name="Cho S.J."/>
            <person name="Edsinger-Gonzales E."/>
            <person name="Havlak P."/>
            <person name="Hellsten U."/>
            <person name="Kuo D.H."/>
            <person name="Larsson T."/>
            <person name="Lv J."/>
            <person name="Arendt D."/>
            <person name="Savage R."/>
            <person name="Osoegawa K."/>
            <person name="de Jong P."/>
            <person name="Grimwood J."/>
            <person name="Chapman J.A."/>
            <person name="Shapiro H."/>
            <person name="Aerts A."/>
            <person name="Otillar R.P."/>
            <person name="Terry A.Y."/>
            <person name="Boore J.L."/>
            <person name="Grigoriev I.V."/>
            <person name="Lindberg D.R."/>
            <person name="Seaver E.C."/>
            <person name="Weisblat D.A."/>
            <person name="Putnam N.H."/>
            <person name="Rokhsar D.S."/>
        </authorList>
    </citation>
    <scope>NUCLEOTIDE SEQUENCE</scope>
</reference>
<reference evidence="4" key="1">
    <citation type="submission" date="2012-12" db="EMBL/GenBank/DDBJ databases">
        <authorList>
            <person name="Hellsten U."/>
            <person name="Grimwood J."/>
            <person name="Chapman J.A."/>
            <person name="Shapiro H."/>
            <person name="Aerts A."/>
            <person name="Otillar R.P."/>
            <person name="Terry A.Y."/>
            <person name="Boore J.L."/>
            <person name="Simakov O."/>
            <person name="Marletaz F."/>
            <person name="Cho S.-J."/>
            <person name="Edsinger-Gonzales E."/>
            <person name="Havlak P."/>
            <person name="Kuo D.-H."/>
            <person name="Larsson T."/>
            <person name="Lv J."/>
            <person name="Arendt D."/>
            <person name="Savage R."/>
            <person name="Osoegawa K."/>
            <person name="de Jong P."/>
            <person name="Lindberg D.R."/>
            <person name="Seaver E.C."/>
            <person name="Weisblat D.A."/>
            <person name="Putnam N.H."/>
            <person name="Grigoriev I.V."/>
            <person name="Rokhsar D.S."/>
        </authorList>
    </citation>
    <scope>NUCLEOTIDE SEQUENCE</scope>
</reference>
<dbReference type="GO" id="GO:0005886">
    <property type="term" value="C:plasma membrane"/>
    <property type="evidence" value="ECO:0000318"/>
    <property type="project" value="GO_Central"/>
</dbReference>
<evidence type="ECO:0000256" key="1">
    <source>
        <dbReference type="SAM" id="MobiDB-lite"/>
    </source>
</evidence>
<feature type="region of interest" description="Disordered" evidence="1">
    <location>
        <begin position="149"/>
        <end position="168"/>
    </location>
</feature>
<reference evidence="3" key="3">
    <citation type="submission" date="2015-06" db="UniProtKB">
        <authorList>
            <consortium name="EnsemblMetazoa"/>
        </authorList>
    </citation>
    <scope>IDENTIFICATION</scope>
</reference>
<dbReference type="STRING" id="6412.T1F735"/>
<dbReference type="EMBL" id="KB096633">
    <property type="protein sequence ID" value="ESO03370.1"/>
    <property type="molecule type" value="Genomic_DNA"/>
</dbReference>
<organism evidence="3 4">
    <name type="scientific">Helobdella robusta</name>
    <name type="common">Californian leech</name>
    <dbReference type="NCBI Taxonomy" id="6412"/>
    <lineage>
        <taxon>Eukaryota</taxon>
        <taxon>Metazoa</taxon>
        <taxon>Spiralia</taxon>
        <taxon>Lophotrochozoa</taxon>
        <taxon>Annelida</taxon>
        <taxon>Clitellata</taxon>
        <taxon>Hirudinea</taxon>
        <taxon>Rhynchobdellida</taxon>
        <taxon>Glossiphoniidae</taxon>
        <taxon>Helobdella</taxon>
    </lineage>
</organism>
<feature type="region of interest" description="Disordered" evidence="1">
    <location>
        <begin position="97"/>
        <end position="129"/>
    </location>
</feature>
<sequence>MRTLSWPSDSFGVPPGTPVINTIAEHSSLKMRKIKDRRNVSATFNVNNNANTYNGYNINNNNNTTSNNNNNHTELDNISIATFPDNQLLYWRSYSSNSSTTTTANNNNNNNSDDSSSNNNNNKNIANGDGRKLFHATYSFHDFGNINKNNNHVNNNSNNSNNNNKFIRSSSRNSFKKFFSSISTPIGKRKSKNKHSYTLDSSESINNNNNDDVIKKDDINNNNINNNINYEYLLNINTATEEALMTLPGVSRQTAQNIVKYRIMMGGFKNIQDIAPVSGVGADNFKNFRCEITCHDPFPDVVIDNNFNKIINNDNTNNNNFNKINISNNNIKNTTDNNNIILTT</sequence>
<gene>
    <name evidence="3" type="primary">20204634</name>
    <name evidence="2" type="ORF">HELRODRAFT_173662</name>
</gene>
<evidence type="ECO:0000313" key="4">
    <source>
        <dbReference type="Proteomes" id="UP000015101"/>
    </source>
</evidence>
<dbReference type="CTD" id="20204634"/>
<evidence type="ECO:0000313" key="2">
    <source>
        <dbReference type="EMBL" id="ESO03370.1"/>
    </source>
</evidence>
<dbReference type="EMBL" id="AMQM01004652">
    <property type="status" value="NOT_ANNOTATED_CDS"/>
    <property type="molecule type" value="Genomic_DNA"/>
</dbReference>
<accession>T1F735</accession>
<keyword evidence="4" id="KW-1185">Reference proteome</keyword>
<dbReference type="Gene3D" id="1.10.150.280">
    <property type="entry name" value="AF1531-like domain"/>
    <property type="match status" value="1"/>
</dbReference>
<dbReference type="InParanoid" id="T1F735"/>
<dbReference type="InterPro" id="IPR051675">
    <property type="entry name" value="Endo/Exo/Phosphatase_dom_1"/>
</dbReference>
<proteinExistence type="predicted"/>
<feature type="compositionally biased region" description="Low complexity" evidence="1">
    <location>
        <begin position="97"/>
        <end position="122"/>
    </location>
</feature>
<dbReference type="eggNOG" id="KOG1857">
    <property type="taxonomic scope" value="Eukaryota"/>
</dbReference>
<dbReference type="RefSeq" id="XP_009018518.1">
    <property type="nucleotide sequence ID" value="XM_009020270.1"/>
</dbReference>
<protein>
    <submittedName>
        <fullName evidence="2 3">Uncharacterized protein</fullName>
    </submittedName>
</protein>
<name>T1F735_HELRO</name>
<dbReference type="HOGENOM" id="CLU_807202_0_0_1"/>
<dbReference type="KEGG" id="hro:HELRODRAFT_173662"/>
<dbReference type="Pfam" id="PF12836">
    <property type="entry name" value="HHH_3"/>
    <property type="match status" value="1"/>
</dbReference>
<dbReference type="AlphaFoldDB" id="T1F735"/>
<dbReference type="Proteomes" id="UP000015101">
    <property type="component" value="Unassembled WGS sequence"/>
</dbReference>
<dbReference type="InterPro" id="IPR010994">
    <property type="entry name" value="RuvA_2-like"/>
</dbReference>
<evidence type="ECO:0000313" key="3">
    <source>
        <dbReference type="EnsemblMetazoa" id="HelroP173662"/>
    </source>
</evidence>
<dbReference type="GeneID" id="20204634"/>
<dbReference type="SUPFAM" id="SSF47781">
    <property type="entry name" value="RuvA domain 2-like"/>
    <property type="match status" value="1"/>
</dbReference>